<sequence length="1317" mass="144826">MSESAEQIRALTELVQQLKAENNRLKDGGNGTVNVEAPGPSSRVVTNNVSSDSTGRVYMYAPRERKCPRFSGDIAQDGLTVEDWVEEAKKSLFVQHTLVEQATFLCDLLDGEAKREVKFSSPTDRATPEAIFTILLDNFGCDQTYVSLQRQFFQRRQQDNESIREFSHALLHLMELLESKDPRGVSNSDLVIRDTFIENVRDTKLQRDLAHLVRQHSNHSFKDVRNAAIKWEKRGPPACGQRARAYSCDSNASGLGQGDVDTNAVAARSSDELAELKECLRKQQVQLDAILKHLGSSSTAPNYTSPQDPPSSSRPKQYQFQPDGKPICMRCHKAEVPSLLDTGSMVTTVTQAFFEQYLMPQTNEQLKSCTWLKLTAANGLDIPYLGYVELDVEVLGTTLPQMGILVVKDPPDPASQQRKTVVPGLLGMNIISGCYSVLFREHGNNLFSSPLVKQAEREWGRALSEYQQMDRLLQTGHVGEAVTPPGPAIRIPAGSLQFVQATCNQGPGPAIGTVLLEPLPYGKGWLPMNLLISSALLTVSRGTVNIPVVNVGEEDQWLRSKTVLGTALTELLNVQQLKAENNRLKDGGNGTVNVEAPGPSSRVVTNVSSDSTERVYMYAPRERKCPRFSGDIAQDGLTVEDWVEEAKKSLFVQHTLVEQATFLCDLLDGEAKREVKFSSPTDRATPEAIFTILLDNFGCDQTYVSLQRQFFQRRQQDNESIREFSHALLHLMELLESKDPRGVSNSDLVIRDTFIENVRDTKLQRDLAHLVRQHSNHSFKDVRNAAIKWEKRGPPACGQRARAYSCDSNASGLGQGDVDTNAVAARSSDELAELKECLRKQQVQLDAILKHLGSSSTAPNYTSPQDPPSSSRPKQYQFQPDGKPICMRCHKAGHIARFCRVEMGGLPGGVGSRGRGQWSECSGAAGKLAPSGVGNPIPEGGFVGSKQASLASRLIGHCPVVKIRVGGVEVPSLLDTGSMVTTVTQAFFEQYLMPQTNEQLKSCTWLKLTAANGLDIPYLGYVELDVEVLGTTLPQMGILVVKDPPDPASQQRKTVVPGLLGMNIISGCYSVLFREHGDNLFSSPLVKQAERKWGRALSEYQQMDRLLQTGHVGEATCNQGPGPAIGTVLLEPLPYGKGRLPMNLLISSALLTVSRGTVNIPVVNVGEEDQWLRSKTVLGTLHLADLHSSSQAVQVEEQTQDEGRQVVFIQSTAVEASPPHPLPGLSELNWPDLPVNDAQAAKSLLTKYQDAFSLDDGDLGCTDLIYHEIPLIDDTPVRQRYRRLPPISIFTCQVPHTRTVTARDCESELQPLTPPPS</sequence>
<feature type="region of interest" description="Disordered" evidence="1">
    <location>
        <begin position="26"/>
        <end position="48"/>
    </location>
</feature>
<dbReference type="EMBL" id="JAOPHQ010000492">
    <property type="protein sequence ID" value="KAK0154466.1"/>
    <property type="molecule type" value="Genomic_DNA"/>
</dbReference>
<protein>
    <recommendedName>
        <fullName evidence="4">CCHC-type domain-containing protein</fullName>
    </recommendedName>
</protein>
<feature type="region of interest" description="Disordered" evidence="1">
    <location>
        <begin position="583"/>
        <end position="605"/>
    </location>
</feature>
<organism evidence="2 3">
    <name type="scientific">Merluccius polli</name>
    <name type="common">Benguela hake</name>
    <name type="synonym">Merluccius cadenati</name>
    <dbReference type="NCBI Taxonomy" id="89951"/>
    <lineage>
        <taxon>Eukaryota</taxon>
        <taxon>Metazoa</taxon>
        <taxon>Chordata</taxon>
        <taxon>Craniata</taxon>
        <taxon>Vertebrata</taxon>
        <taxon>Euteleostomi</taxon>
        <taxon>Actinopterygii</taxon>
        <taxon>Neopterygii</taxon>
        <taxon>Teleostei</taxon>
        <taxon>Neoteleostei</taxon>
        <taxon>Acanthomorphata</taxon>
        <taxon>Zeiogadaria</taxon>
        <taxon>Gadariae</taxon>
        <taxon>Gadiformes</taxon>
        <taxon>Gadoidei</taxon>
        <taxon>Merlucciidae</taxon>
        <taxon>Merluccius</taxon>
    </lineage>
</organism>
<accession>A0AA47NA84</accession>
<gene>
    <name evidence="2" type="ORF">N1851_003438</name>
</gene>
<reference evidence="2" key="1">
    <citation type="journal article" date="2023" name="Front. Mar. Sci.">
        <title>A new Merluccius polli reference genome to investigate the effects of global change in West African waters.</title>
        <authorList>
            <person name="Mateo J.L."/>
            <person name="Blanco-Fernandez C."/>
            <person name="Garcia-Vazquez E."/>
            <person name="Machado-Schiaffino G."/>
        </authorList>
    </citation>
    <scope>NUCLEOTIDE SEQUENCE</scope>
    <source>
        <strain evidence="2">C29</strain>
        <tissue evidence="2">Fin</tissue>
    </source>
</reference>
<dbReference type="PANTHER" id="PTHR19963:SF30">
    <property type="entry name" value="ENDONUCLEASE_EXONUCLEASE_PHOSPHATASE DOMAIN-CONTAINING PROTEIN"/>
    <property type="match status" value="1"/>
</dbReference>
<name>A0AA47NA84_MERPO</name>
<feature type="region of interest" description="Disordered" evidence="1">
    <location>
        <begin position="296"/>
        <end position="320"/>
    </location>
</feature>
<proteinExistence type="predicted"/>
<dbReference type="Proteomes" id="UP001174136">
    <property type="component" value="Unassembled WGS sequence"/>
</dbReference>
<evidence type="ECO:0008006" key="4">
    <source>
        <dbReference type="Google" id="ProtNLM"/>
    </source>
</evidence>
<feature type="region of interest" description="Disordered" evidence="1">
    <location>
        <begin position="854"/>
        <end position="878"/>
    </location>
</feature>
<dbReference type="SUPFAM" id="SSF50630">
    <property type="entry name" value="Acid proteases"/>
    <property type="match status" value="1"/>
</dbReference>
<evidence type="ECO:0000256" key="1">
    <source>
        <dbReference type="SAM" id="MobiDB-lite"/>
    </source>
</evidence>
<dbReference type="Gene3D" id="2.40.70.10">
    <property type="entry name" value="Acid Proteases"/>
    <property type="match status" value="1"/>
</dbReference>
<comment type="caution">
    <text evidence="2">The sequence shown here is derived from an EMBL/GenBank/DDBJ whole genome shotgun (WGS) entry which is preliminary data.</text>
</comment>
<evidence type="ECO:0000313" key="3">
    <source>
        <dbReference type="Proteomes" id="UP001174136"/>
    </source>
</evidence>
<dbReference type="PANTHER" id="PTHR19963">
    <property type="entry name" value="CCHC-TYPE DOMAIN-CONTAINING PROTEIN"/>
    <property type="match status" value="1"/>
</dbReference>
<evidence type="ECO:0000313" key="2">
    <source>
        <dbReference type="EMBL" id="KAK0154466.1"/>
    </source>
</evidence>
<dbReference type="InterPro" id="IPR021109">
    <property type="entry name" value="Peptidase_aspartic_dom_sf"/>
</dbReference>
<keyword evidence="3" id="KW-1185">Reference proteome</keyword>